<dbReference type="EMBL" id="AP015042">
    <property type="protein sequence ID" value="BAT97788.1"/>
    <property type="molecule type" value="Genomic_DNA"/>
</dbReference>
<dbReference type="AlphaFoldDB" id="A0A0S3SYN1"/>
<gene>
    <name evidence="1" type="primary">Vigan.09G133600</name>
    <name evidence="1" type="ORF">VIGAN_09133600</name>
</gene>
<keyword evidence="2" id="KW-1185">Reference proteome</keyword>
<name>A0A0S3SYN1_PHAAN</name>
<evidence type="ECO:0000313" key="1">
    <source>
        <dbReference type="EMBL" id="BAT97788.1"/>
    </source>
</evidence>
<proteinExistence type="predicted"/>
<sequence>MQRHKGVPSHLICPFKPTSTVKIFSAVLNSTPNRPAIEHIALFLVHALNIARSPLTIRVLGDMTTSESPT</sequence>
<evidence type="ECO:0000313" key="2">
    <source>
        <dbReference type="Proteomes" id="UP000291084"/>
    </source>
</evidence>
<reference evidence="1 2" key="1">
    <citation type="journal article" date="2015" name="Sci. Rep.">
        <title>The power of single molecule real-time sequencing technology in the de novo assembly of a eukaryotic genome.</title>
        <authorList>
            <person name="Sakai H."/>
            <person name="Naito K."/>
            <person name="Ogiso-Tanaka E."/>
            <person name="Takahashi Y."/>
            <person name="Iseki K."/>
            <person name="Muto C."/>
            <person name="Satou K."/>
            <person name="Teruya K."/>
            <person name="Shiroma A."/>
            <person name="Shimoji M."/>
            <person name="Hirano T."/>
            <person name="Itoh T."/>
            <person name="Kaga A."/>
            <person name="Tomooka N."/>
        </authorList>
    </citation>
    <scope>NUCLEOTIDE SEQUENCE [LARGE SCALE GENOMIC DNA]</scope>
    <source>
        <strain evidence="2">cv. Shumari</strain>
    </source>
</reference>
<organism evidence="1 2">
    <name type="scientific">Vigna angularis var. angularis</name>
    <dbReference type="NCBI Taxonomy" id="157739"/>
    <lineage>
        <taxon>Eukaryota</taxon>
        <taxon>Viridiplantae</taxon>
        <taxon>Streptophyta</taxon>
        <taxon>Embryophyta</taxon>
        <taxon>Tracheophyta</taxon>
        <taxon>Spermatophyta</taxon>
        <taxon>Magnoliopsida</taxon>
        <taxon>eudicotyledons</taxon>
        <taxon>Gunneridae</taxon>
        <taxon>Pentapetalae</taxon>
        <taxon>rosids</taxon>
        <taxon>fabids</taxon>
        <taxon>Fabales</taxon>
        <taxon>Fabaceae</taxon>
        <taxon>Papilionoideae</taxon>
        <taxon>50 kb inversion clade</taxon>
        <taxon>NPAAA clade</taxon>
        <taxon>indigoferoid/millettioid clade</taxon>
        <taxon>Phaseoleae</taxon>
        <taxon>Vigna</taxon>
    </lineage>
</organism>
<accession>A0A0S3SYN1</accession>
<dbReference type="Proteomes" id="UP000291084">
    <property type="component" value="Chromosome 9"/>
</dbReference>
<protein>
    <submittedName>
        <fullName evidence="1">Uncharacterized protein</fullName>
    </submittedName>
</protein>